<feature type="binding site" evidence="16">
    <location>
        <position position="65"/>
    </location>
    <ligand>
        <name>substrate</name>
    </ligand>
</feature>
<dbReference type="GO" id="GO:0016301">
    <property type="term" value="F:kinase activity"/>
    <property type="evidence" value="ECO:0007669"/>
    <property type="project" value="UniProtKB-KW"/>
</dbReference>
<dbReference type="EMBL" id="DWYA01000044">
    <property type="protein sequence ID" value="HJB39612.1"/>
    <property type="molecule type" value="Genomic_DNA"/>
</dbReference>
<keyword evidence="18" id="KW-0460">Magnesium</keyword>
<evidence type="ECO:0000256" key="4">
    <source>
        <dbReference type="ARBA" id="ARBA00022516"/>
    </source>
</evidence>
<evidence type="ECO:0000256" key="18">
    <source>
        <dbReference type="PIRSR" id="PIRSR600829-4"/>
    </source>
</evidence>
<dbReference type="PANTHER" id="PTHR34299">
    <property type="entry name" value="DIACYLGLYCEROL KINASE"/>
    <property type="match status" value="1"/>
</dbReference>
<proteinExistence type="inferred from homology"/>
<evidence type="ECO:0000313" key="20">
    <source>
        <dbReference type="EMBL" id="HJB39612.1"/>
    </source>
</evidence>
<feature type="transmembrane region" description="Helical" evidence="19">
    <location>
        <begin position="27"/>
        <end position="47"/>
    </location>
</feature>
<evidence type="ECO:0000313" key="21">
    <source>
        <dbReference type="Proteomes" id="UP000824209"/>
    </source>
</evidence>
<gene>
    <name evidence="20" type="ORF">H9943_04365</name>
</gene>
<accession>A0A9D2M260</accession>
<evidence type="ECO:0000256" key="17">
    <source>
        <dbReference type="PIRSR" id="PIRSR600829-3"/>
    </source>
</evidence>
<feature type="active site" description="Proton acceptor" evidence="15">
    <location>
        <position position="65"/>
    </location>
</feature>
<comment type="similarity">
    <text evidence="2">Belongs to the bacterial diacylglycerol kinase family.</text>
</comment>
<keyword evidence="4" id="KW-0444">Lipid biosynthesis</keyword>
<feature type="transmembrane region" description="Helical" evidence="19">
    <location>
        <begin position="92"/>
        <end position="113"/>
    </location>
</feature>
<feature type="binding site" evidence="17">
    <location>
        <position position="12"/>
    </location>
    <ligand>
        <name>ATP</name>
        <dbReference type="ChEBI" id="CHEBI:30616"/>
    </ligand>
</feature>
<protein>
    <submittedName>
        <fullName evidence="20">Diacylglycerol kinase family protein</fullName>
    </submittedName>
</protein>
<dbReference type="GO" id="GO:0008654">
    <property type="term" value="P:phospholipid biosynthetic process"/>
    <property type="evidence" value="ECO:0007669"/>
    <property type="project" value="UniProtKB-KW"/>
</dbReference>
<evidence type="ECO:0000256" key="7">
    <source>
        <dbReference type="ARBA" id="ARBA00022741"/>
    </source>
</evidence>
<feature type="transmembrane region" description="Helical" evidence="19">
    <location>
        <begin position="53"/>
        <end position="71"/>
    </location>
</feature>
<dbReference type="AlphaFoldDB" id="A0A9D2M260"/>
<dbReference type="Pfam" id="PF01219">
    <property type="entry name" value="DAGK_prokar"/>
    <property type="match status" value="1"/>
</dbReference>
<dbReference type="Gene3D" id="1.10.287.3610">
    <property type="match status" value="1"/>
</dbReference>
<comment type="cofactor">
    <cofactor evidence="18">
        <name>Mg(2+)</name>
        <dbReference type="ChEBI" id="CHEBI:18420"/>
    </cofactor>
    <text evidence="18">Mn(2+), Zn(2+), Cd(2+) and Co(2+) support activity to lesser extents.</text>
</comment>
<evidence type="ECO:0000256" key="10">
    <source>
        <dbReference type="ARBA" id="ARBA00022989"/>
    </source>
</evidence>
<keyword evidence="8 20" id="KW-0418">Kinase</keyword>
<evidence type="ECO:0000256" key="9">
    <source>
        <dbReference type="ARBA" id="ARBA00022840"/>
    </source>
</evidence>
<dbReference type="GO" id="GO:0005524">
    <property type="term" value="F:ATP binding"/>
    <property type="evidence" value="ECO:0007669"/>
    <property type="project" value="UniProtKB-KW"/>
</dbReference>
<keyword evidence="18" id="KW-0479">Metal-binding</keyword>
<comment type="caution">
    <text evidence="20">The sequence shown here is derived from an EMBL/GenBank/DDBJ whole genome shotgun (WGS) entry which is preliminary data.</text>
</comment>
<keyword evidence="6 19" id="KW-0812">Transmembrane</keyword>
<organism evidence="20 21">
    <name type="scientific">Candidatus Ruthenibacterium avium</name>
    <dbReference type="NCBI Taxonomy" id="2838751"/>
    <lineage>
        <taxon>Bacteria</taxon>
        <taxon>Bacillati</taxon>
        <taxon>Bacillota</taxon>
        <taxon>Clostridia</taxon>
        <taxon>Eubacteriales</taxon>
        <taxon>Oscillospiraceae</taxon>
        <taxon>Ruthenibacterium</taxon>
    </lineage>
</organism>
<evidence type="ECO:0000256" key="15">
    <source>
        <dbReference type="PIRSR" id="PIRSR600829-1"/>
    </source>
</evidence>
<evidence type="ECO:0000256" key="5">
    <source>
        <dbReference type="ARBA" id="ARBA00022679"/>
    </source>
</evidence>
<feature type="binding site" evidence="17">
    <location>
        <position position="72"/>
    </location>
    <ligand>
        <name>ATP</name>
        <dbReference type="ChEBI" id="CHEBI:30616"/>
    </ligand>
</feature>
<feature type="transmembrane region" description="Helical" evidence="19">
    <location>
        <begin position="125"/>
        <end position="147"/>
    </location>
</feature>
<dbReference type="CDD" id="cd14265">
    <property type="entry name" value="UDPK_IM_like"/>
    <property type="match status" value="1"/>
</dbReference>
<keyword evidence="10 19" id="KW-1133">Transmembrane helix</keyword>
<keyword evidence="7 17" id="KW-0547">Nucleotide-binding</keyword>
<dbReference type="InterPro" id="IPR000829">
    <property type="entry name" value="DAGK"/>
</dbReference>
<evidence type="ECO:0000256" key="19">
    <source>
        <dbReference type="SAM" id="Phobius"/>
    </source>
</evidence>
<keyword evidence="13" id="KW-0594">Phospholipid biosynthesis</keyword>
<dbReference type="PANTHER" id="PTHR34299:SF1">
    <property type="entry name" value="DIACYLGLYCEROL KINASE"/>
    <property type="match status" value="1"/>
</dbReference>
<dbReference type="InterPro" id="IPR036945">
    <property type="entry name" value="DAGK_sf"/>
</dbReference>
<evidence type="ECO:0000256" key="13">
    <source>
        <dbReference type="ARBA" id="ARBA00023209"/>
    </source>
</evidence>
<reference evidence="20" key="1">
    <citation type="journal article" date="2021" name="PeerJ">
        <title>Extensive microbial diversity within the chicken gut microbiome revealed by metagenomics and culture.</title>
        <authorList>
            <person name="Gilroy R."/>
            <person name="Ravi A."/>
            <person name="Getino M."/>
            <person name="Pursley I."/>
            <person name="Horton D.L."/>
            <person name="Alikhan N.F."/>
            <person name="Baker D."/>
            <person name="Gharbi K."/>
            <person name="Hall N."/>
            <person name="Watson M."/>
            <person name="Adriaenssens E.M."/>
            <person name="Foster-Nyarko E."/>
            <person name="Jarju S."/>
            <person name="Secka A."/>
            <person name="Antonio M."/>
            <person name="Oren A."/>
            <person name="Chaudhuri R.R."/>
            <person name="La Ragione R."/>
            <person name="Hildebrand F."/>
            <person name="Pallen M.J."/>
        </authorList>
    </citation>
    <scope>NUCLEOTIDE SEQUENCE</scope>
    <source>
        <strain evidence="20">ChiBcec8-14828</strain>
    </source>
</reference>
<evidence type="ECO:0000256" key="2">
    <source>
        <dbReference type="ARBA" id="ARBA00005967"/>
    </source>
</evidence>
<evidence type="ECO:0000256" key="11">
    <source>
        <dbReference type="ARBA" id="ARBA00023098"/>
    </source>
</evidence>
<keyword evidence="14" id="KW-1208">Phospholipid metabolism</keyword>
<evidence type="ECO:0000256" key="12">
    <source>
        <dbReference type="ARBA" id="ARBA00023136"/>
    </source>
</evidence>
<feature type="binding site" evidence="18">
    <location>
        <position position="24"/>
    </location>
    <ligand>
        <name>a divalent metal cation</name>
        <dbReference type="ChEBI" id="CHEBI:60240"/>
    </ligand>
</feature>
<evidence type="ECO:0000256" key="8">
    <source>
        <dbReference type="ARBA" id="ARBA00022777"/>
    </source>
</evidence>
<keyword evidence="12 19" id="KW-0472">Membrane</keyword>
<dbReference type="GO" id="GO:0046872">
    <property type="term" value="F:metal ion binding"/>
    <property type="evidence" value="ECO:0007669"/>
    <property type="project" value="UniProtKB-KW"/>
</dbReference>
<feature type="binding site" evidence="17">
    <location>
        <begin position="90"/>
        <end position="91"/>
    </location>
    <ligand>
        <name>ATP</name>
        <dbReference type="ChEBI" id="CHEBI:30616"/>
    </ligand>
</feature>
<evidence type="ECO:0000256" key="14">
    <source>
        <dbReference type="ARBA" id="ARBA00023264"/>
    </source>
</evidence>
<keyword evidence="5" id="KW-0808">Transferase</keyword>
<feature type="binding site" evidence="17">
    <location>
        <position position="24"/>
    </location>
    <ligand>
        <name>ATP</name>
        <dbReference type="ChEBI" id="CHEBI:30616"/>
    </ligand>
</feature>
<keyword evidence="11" id="KW-0443">Lipid metabolism</keyword>
<dbReference type="GO" id="GO:0005886">
    <property type="term" value="C:plasma membrane"/>
    <property type="evidence" value="ECO:0007669"/>
    <property type="project" value="UniProtKB-SubCell"/>
</dbReference>
<keyword evidence="9 17" id="KW-0067">ATP-binding</keyword>
<comment type="subcellular location">
    <subcellularLocation>
        <location evidence="1">Cell membrane</location>
        <topology evidence="1">Multi-pass membrane protein</topology>
    </subcellularLocation>
</comment>
<evidence type="ECO:0000256" key="3">
    <source>
        <dbReference type="ARBA" id="ARBA00022475"/>
    </source>
</evidence>
<evidence type="ECO:0000256" key="1">
    <source>
        <dbReference type="ARBA" id="ARBA00004651"/>
    </source>
</evidence>
<reference evidence="20" key="2">
    <citation type="submission" date="2021-04" db="EMBL/GenBank/DDBJ databases">
        <authorList>
            <person name="Gilroy R."/>
        </authorList>
    </citation>
    <scope>NUCLEOTIDE SEQUENCE</scope>
    <source>
        <strain evidence="20">ChiBcec8-14828</strain>
    </source>
</reference>
<evidence type="ECO:0000256" key="16">
    <source>
        <dbReference type="PIRSR" id="PIRSR600829-2"/>
    </source>
</evidence>
<feature type="binding site" evidence="18">
    <location>
        <position position="72"/>
    </location>
    <ligand>
        <name>a divalent metal cation</name>
        <dbReference type="ChEBI" id="CHEBI:60240"/>
    </ligand>
</feature>
<name>A0A9D2M260_9FIRM</name>
<dbReference type="InterPro" id="IPR033717">
    <property type="entry name" value="UDPK"/>
</dbReference>
<dbReference type="Proteomes" id="UP000824209">
    <property type="component" value="Unassembled WGS sequence"/>
</dbReference>
<sequence>MKKQPFYSSFVYAAQGIRTALREERNMRFHLCAAFYVYLFSAFYEFTKLEYCVITIMVVGVMALELVNSSLERTVERPTPDRYCTAGVVKDMAAGAVLVFSIGSAVCGFLLFWDLQAFARMFWFFTHYWFALIALCASLAGAWIFVFRRKDD</sequence>
<evidence type="ECO:0000256" key="6">
    <source>
        <dbReference type="ARBA" id="ARBA00022692"/>
    </source>
</evidence>
<keyword evidence="3" id="KW-1003">Cell membrane</keyword>